<sequence length="188" mass="20536">MSALWLIRHGPTHAKGMCGWSDLPADLSDAAAVARLAGALPEAPVVSSDLDRAVRTADAVTGGRPRLPHEPDLREIHFGAWELKRHDEIEAEAPDHIRAFWDRPGDIAPPNGESWNALRARCDAAIDRLWTGGDLIVVAHFGVILTQLQRALGCTAHEVFGHRIEPLSLTRIAREGGNWRAATINHLP</sequence>
<dbReference type="Gene3D" id="3.40.50.1240">
    <property type="entry name" value="Phosphoglycerate mutase-like"/>
    <property type="match status" value="1"/>
</dbReference>
<dbReference type="OrthoDB" id="8347407at2"/>
<dbReference type="EMBL" id="FNAT01000002">
    <property type="protein sequence ID" value="SDE35359.1"/>
    <property type="molecule type" value="Genomic_DNA"/>
</dbReference>
<proteinExistence type="predicted"/>
<dbReference type="AlphaFoldDB" id="A0A1G7C7R6"/>
<dbReference type="InterPro" id="IPR013078">
    <property type="entry name" value="His_Pase_superF_clade-1"/>
</dbReference>
<dbReference type="PANTHER" id="PTHR48100">
    <property type="entry name" value="BROAD-SPECIFICITY PHOSPHATASE YOR283W-RELATED"/>
    <property type="match status" value="1"/>
</dbReference>
<dbReference type="GO" id="GO:0005737">
    <property type="term" value="C:cytoplasm"/>
    <property type="evidence" value="ECO:0007669"/>
    <property type="project" value="TreeGrafter"/>
</dbReference>
<accession>A0A1G7C7R6</accession>
<dbReference type="InterPro" id="IPR050275">
    <property type="entry name" value="PGM_Phosphatase"/>
</dbReference>
<dbReference type="RefSeq" id="WP_090110490.1">
    <property type="nucleotide sequence ID" value="NZ_FNAT01000002.1"/>
</dbReference>
<evidence type="ECO:0000313" key="2">
    <source>
        <dbReference type="Proteomes" id="UP000198922"/>
    </source>
</evidence>
<dbReference type="GO" id="GO:0016791">
    <property type="term" value="F:phosphatase activity"/>
    <property type="evidence" value="ECO:0007669"/>
    <property type="project" value="TreeGrafter"/>
</dbReference>
<dbReference type="InterPro" id="IPR029033">
    <property type="entry name" value="His_PPase_superfam"/>
</dbReference>
<keyword evidence="2" id="KW-1185">Reference proteome</keyword>
<dbReference type="SMART" id="SM00855">
    <property type="entry name" value="PGAM"/>
    <property type="match status" value="1"/>
</dbReference>
<dbReference type="SUPFAM" id="SSF53254">
    <property type="entry name" value="Phosphoglycerate mutase-like"/>
    <property type="match status" value="1"/>
</dbReference>
<evidence type="ECO:0000313" key="1">
    <source>
        <dbReference type="EMBL" id="SDE35359.1"/>
    </source>
</evidence>
<reference evidence="2" key="1">
    <citation type="submission" date="2016-10" db="EMBL/GenBank/DDBJ databases">
        <authorList>
            <person name="Varghese N."/>
            <person name="Submissions S."/>
        </authorList>
    </citation>
    <scope>NUCLEOTIDE SEQUENCE [LARGE SCALE GENOMIC DNA]</scope>
    <source>
        <strain evidence="2">DSM 21424</strain>
    </source>
</reference>
<gene>
    <name evidence="1" type="ORF">SAMN04488567_1391</name>
</gene>
<name>A0A1G7C7R6_9RHOB</name>
<protein>
    <submittedName>
        <fullName evidence="1">Broad specificity phosphatase PhoE</fullName>
    </submittedName>
</protein>
<dbReference type="STRING" id="521013.SAMN04488567_1391"/>
<dbReference type="PANTHER" id="PTHR48100:SF1">
    <property type="entry name" value="HISTIDINE PHOSPHATASE FAMILY PROTEIN-RELATED"/>
    <property type="match status" value="1"/>
</dbReference>
<dbReference type="Proteomes" id="UP000198922">
    <property type="component" value="Unassembled WGS sequence"/>
</dbReference>
<organism evidence="1 2">
    <name type="scientific">Limimaricola pyoseonensis</name>
    <dbReference type="NCBI Taxonomy" id="521013"/>
    <lineage>
        <taxon>Bacteria</taxon>
        <taxon>Pseudomonadati</taxon>
        <taxon>Pseudomonadota</taxon>
        <taxon>Alphaproteobacteria</taxon>
        <taxon>Rhodobacterales</taxon>
        <taxon>Paracoccaceae</taxon>
        <taxon>Limimaricola</taxon>
    </lineage>
</organism>
<dbReference type="Pfam" id="PF00300">
    <property type="entry name" value="His_Phos_1"/>
    <property type="match status" value="1"/>
</dbReference>